<protein>
    <submittedName>
        <fullName evidence="1">Uncharacterized protein</fullName>
    </submittedName>
</protein>
<comment type="caution">
    <text evidence="1">The sequence shown here is derived from an EMBL/GenBank/DDBJ whole genome shotgun (WGS) entry which is preliminary data.</text>
</comment>
<reference evidence="2" key="1">
    <citation type="journal article" date="2017" name="Nat. Microbiol.">
        <title>Global analysis of biosynthetic gene clusters reveals vast potential of secondary metabolite production in Penicillium species.</title>
        <authorList>
            <person name="Nielsen J.C."/>
            <person name="Grijseels S."/>
            <person name="Prigent S."/>
            <person name="Ji B."/>
            <person name="Dainat J."/>
            <person name="Nielsen K.F."/>
            <person name="Frisvad J.C."/>
            <person name="Workman M."/>
            <person name="Nielsen J."/>
        </authorList>
    </citation>
    <scope>NUCLEOTIDE SEQUENCE [LARGE SCALE GENOMIC DNA]</scope>
    <source>
        <strain evidence="2">IBT 29486</strain>
    </source>
</reference>
<sequence length="98" mass="10744">MRQPIPLVRDTGLQAHRLRCQLAGSFVGFGRFDEGGLAVNNVLEAVDKLPHLSGGDPACAFGGRVDFAISRSFPYDLGCFDPRGWKSSTEKLVMFSWV</sequence>
<dbReference type="Proteomes" id="UP000191518">
    <property type="component" value="Unassembled WGS sequence"/>
</dbReference>
<keyword evidence="2" id="KW-1185">Reference proteome</keyword>
<name>A0A1V6RWW3_9EURO</name>
<evidence type="ECO:0000313" key="1">
    <source>
        <dbReference type="EMBL" id="OQE06255.1"/>
    </source>
</evidence>
<organism evidence="1 2">
    <name type="scientific">Penicillium vulpinum</name>
    <dbReference type="NCBI Taxonomy" id="29845"/>
    <lineage>
        <taxon>Eukaryota</taxon>
        <taxon>Fungi</taxon>
        <taxon>Dikarya</taxon>
        <taxon>Ascomycota</taxon>
        <taxon>Pezizomycotina</taxon>
        <taxon>Eurotiomycetes</taxon>
        <taxon>Eurotiomycetidae</taxon>
        <taxon>Eurotiales</taxon>
        <taxon>Aspergillaceae</taxon>
        <taxon>Penicillium</taxon>
    </lineage>
</organism>
<gene>
    <name evidence="1" type="ORF">PENVUL_c019G02124</name>
</gene>
<accession>A0A1V6RWW3</accession>
<evidence type="ECO:0000313" key="2">
    <source>
        <dbReference type="Proteomes" id="UP000191518"/>
    </source>
</evidence>
<dbReference type="EMBL" id="MDYP01000019">
    <property type="protein sequence ID" value="OQE06255.1"/>
    <property type="molecule type" value="Genomic_DNA"/>
</dbReference>
<proteinExistence type="predicted"/>
<dbReference type="AlphaFoldDB" id="A0A1V6RWW3"/>